<dbReference type="Proteomes" id="UP000175669">
    <property type="component" value="Unassembled WGS sequence"/>
</dbReference>
<protein>
    <recommendedName>
        <fullName evidence="5">Lipopolysaccharide heptosyltransferase II</fullName>
    </recommendedName>
</protein>
<dbReference type="GO" id="GO:0008713">
    <property type="term" value="F:ADP-heptose-lipopolysaccharide heptosyltransferase activity"/>
    <property type="evidence" value="ECO:0007669"/>
    <property type="project" value="TreeGrafter"/>
</dbReference>
<evidence type="ECO:0008006" key="5">
    <source>
        <dbReference type="Google" id="ProtNLM"/>
    </source>
</evidence>
<dbReference type="InterPro" id="IPR051199">
    <property type="entry name" value="LPS_LOS_Heptosyltrfase"/>
</dbReference>
<dbReference type="CDD" id="cd03789">
    <property type="entry name" value="GT9_LPS_heptosyltransferase"/>
    <property type="match status" value="1"/>
</dbReference>
<evidence type="ECO:0000256" key="1">
    <source>
        <dbReference type="ARBA" id="ARBA00022676"/>
    </source>
</evidence>
<dbReference type="GO" id="GO:0009244">
    <property type="term" value="P:lipopolysaccharide core region biosynthetic process"/>
    <property type="evidence" value="ECO:0007669"/>
    <property type="project" value="TreeGrafter"/>
</dbReference>
<dbReference type="GO" id="GO:0005829">
    <property type="term" value="C:cytosol"/>
    <property type="evidence" value="ECO:0007669"/>
    <property type="project" value="TreeGrafter"/>
</dbReference>
<keyword evidence="1" id="KW-0328">Glycosyltransferase</keyword>
<sequence>MPKRIALINPTKFLGNLLLAGGLMQALCQACQQQGVALLVVLDASFKELLADALPGAQIVYYPRRELSRGVTFNSARLWLDCVRQIRAFAPELAFTIEEDSVCHRLTHFSGAKHKVSSTVHRYQWGFDQVLDIPRSGRQMGEEGIWYSFRDVFSALDLPVAPSLKPDGHVVPAYVRLTPPPPGPVLTERLTAAGVELNAPIAVLHAGASKHYKQWPVNLFAELATQLVGQGYQLLLIGAGKRDAAVNEAITQALSAVAVSGINLCNELSLAELASLLTCVDVMVGNDSGPSHLASALGVRGVVIFGPTDLAIWRPLGGQTTALQQKQVCAHNCTRHRCDQQYACLQAITPDQVMTVLTTNSL</sequence>
<dbReference type="STRING" id="1524254.PHACT_00495"/>
<keyword evidence="4" id="KW-1185">Reference proteome</keyword>
<dbReference type="PANTHER" id="PTHR30160:SF1">
    <property type="entry name" value="LIPOPOLYSACCHARIDE 1,2-N-ACETYLGLUCOSAMINETRANSFERASE-RELATED"/>
    <property type="match status" value="1"/>
</dbReference>
<dbReference type="PANTHER" id="PTHR30160">
    <property type="entry name" value="TETRAACYLDISACCHARIDE 4'-KINASE-RELATED"/>
    <property type="match status" value="1"/>
</dbReference>
<dbReference type="AlphaFoldDB" id="A0A1E8CHA8"/>
<evidence type="ECO:0000313" key="4">
    <source>
        <dbReference type="Proteomes" id="UP000175669"/>
    </source>
</evidence>
<dbReference type="EMBL" id="MASR01000001">
    <property type="protein sequence ID" value="OFE11814.1"/>
    <property type="molecule type" value="Genomic_DNA"/>
</dbReference>
<proteinExistence type="predicted"/>
<dbReference type="InterPro" id="IPR002201">
    <property type="entry name" value="Glyco_trans_9"/>
</dbReference>
<dbReference type="SUPFAM" id="SSF53756">
    <property type="entry name" value="UDP-Glycosyltransferase/glycogen phosphorylase"/>
    <property type="match status" value="1"/>
</dbReference>
<evidence type="ECO:0000256" key="2">
    <source>
        <dbReference type="ARBA" id="ARBA00022679"/>
    </source>
</evidence>
<accession>A0A1E8CHA8</accession>
<reference evidence="4" key="1">
    <citation type="submission" date="2016-07" db="EMBL/GenBank/DDBJ databases">
        <authorList>
            <person name="Florea S."/>
            <person name="Webb J.S."/>
            <person name="Jaromczyk J."/>
            <person name="Schardl C.L."/>
        </authorList>
    </citation>
    <scope>NUCLEOTIDE SEQUENCE [LARGE SCALE GENOMIC DNA]</scope>
    <source>
        <strain evidence="4">KCTC 42131</strain>
    </source>
</reference>
<keyword evidence="2" id="KW-0808">Transferase</keyword>
<dbReference type="Pfam" id="PF01075">
    <property type="entry name" value="Glyco_transf_9"/>
    <property type="match status" value="1"/>
</dbReference>
<evidence type="ECO:0000313" key="3">
    <source>
        <dbReference type="EMBL" id="OFE11814.1"/>
    </source>
</evidence>
<comment type="caution">
    <text evidence="3">The sequence shown here is derived from an EMBL/GenBank/DDBJ whole genome shotgun (WGS) entry which is preliminary data.</text>
</comment>
<gene>
    <name evidence="3" type="ORF">PHACT_00495</name>
</gene>
<dbReference type="Gene3D" id="3.40.50.2000">
    <property type="entry name" value="Glycogen Phosphorylase B"/>
    <property type="match status" value="2"/>
</dbReference>
<name>A0A1E8CHA8_9GAMM</name>
<organism evidence="3 4">
    <name type="scientific">Pseudohongiella acticola</name>
    <dbReference type="NCBI Taxonomy" id="1524254"/>
    <lineage>
        <taxon>Bacteria</taxon>
        <taxon>Pseudomonadati</taxon>
        <taxon>Pseudomonadota</taxon>
        <taxon>Gammaproteobacteria</taxon>
        <taxon>Pseudomonadales</taxon>
        <taxon>Pseudohongiellaceae</taxon>
        <taxon>Pseudohongiella</taxon>
    </lineage>
</organism>